<feature type="domain" description="Helix-turn-helix" evidence="1">
    <location>
        <begin position="4"/>
        <end position="56"/>
    </location>
</feature>
<dbReference type="Proteomes" id="UP000625033">
    <property type="component" value="Unassembled WGS sequence"/>
</dbReference>
<evidence type="ECO:0000313" key="3">
    <source>
        <dbReference type="Proteomes" id="UP000625033"/>
    </source>
</evidence>
<dbReference type="InterPro" id="IPR041657">
    <property type="entry name" value="HTH_17"/>
</dbReference>
<keyword evidence="3" id="KW-1185">Reference proteome</keyword>
<reference evidence="2" key="1">
    <citation type="submission" date="2020-11" db="EMBL/GenBank/DDBJ databases">
        <title>Sequencing the genomes of 1000 actinobacteria strains.</title>
        <authorList>
            <person name="Klenk H.-P."/>
        </authorList>
    </citation>
    <scope>NUCLEOTIDE SEQUENCE</scope>
    <source>
        <strain evidence="2">DSM 26152</strain>
    </source>
</reference>
<dbReference type="AlphaFoldDB" id="A0A931DC37"/>
<dbReference type="InterPro" id="IPR010093">
    <property type="entry name" value="SinI_DNA-bd"/>
</dbReference>
<gene>
    <name evidence="2" type="ORF">IW252_002625</name>
</gene>
<dbReference type="EMBL" id="JADOTZ010000001">
    <property type="protein sequence ID" value="MBG6085858.1"/>
    <property type="molecule type" value="Genomic_DNA"/>
</dbReference>
<proteinExistence type="predicted"/>
<comment type="caution">
    <text evidence="2">The sequence shown here is derived from an EMBL/GenBank/DDBJ whole genome shotgun (WGS) entry which is preliminary data.</text>
</comment>
<dbReference type="SUPFAM" id="SSF46955">
    <property type="entry name" value="Putative DNA-binding domain"/>
    <property type="match status" value="1"/>
</dbReference>
<dbReference type="RefSeq" id="WP_196836992.1">
    <property type="nucleotide sequence ID" value="NZ_JADOTZ010000001.1"/>
</dbReference>
<name>A0A931DC37_9MICC</name>
<dbReference type="InterPro" id="IPR009061">
    <property type="entry name" value="DNA-bd_dom_put_sf"/>
</dbReference>
<dbReference type="Gene3D" id="1.10.1660.10">
    <property type="match status" value="1"/>
</dbReference>
<dbReference type="GO" id="GO:0003677">
    <property type="term" value="F:DNA binding"/>
    <property type="evidence" value="ECO:0007669"/>
    <property type="project" value="InterPro"/>
</dbReference>
<sequence length="63" mass="7329">MNRLLNVKQAAELMGMHPDTVREMLRRGDLAGIKNPGLRGSWRIEESAIERWKRRNTYYANAS</sequence>
<organism evidence="2 3">
    <name type="scientific">Zhihengliuella flava</name>
    <dbReference type="NCBI Taxonomy" id="1285193"/>
    <lineage>
        <taxon>Bacteria</taxon>
        <taxon>Bacillati</taxon>
        <taxon>Actinomycetota</taxon>
        <taxon>Actinomycetes</taxon>
        <taxon>Micrococcales</taxon>
        <taxon>Micrococcaceae</taxon>
        <taxon>Zhihengliuella</taxon>
    </lineage>
</organism>
<dbReference type="Pfam" id="PF12728">
    <property type="entry name" value="HTH_17"/>
    <property type="match status" value="1"/>
</dbReference>
<evidence type="ECO:0000313" key="2">
    <source>
        <dbReference type="EMBL" id="MBG6085858.1"/>
    </source>
</evidence>
<evidence type="ECO:0000259" key="1">
    <source>
        <dbReference type="Pfam" id="PF12728"/>
    </source>
</evidence>
<accession>A0A931DC37</accession>
<protein>
    <submittedName>
        <fullName evidence="2">Excisionase family DNA binding protein</fullName>
    </submittedName>
</protein>
<dbReference type="NCBIfam" id="TIGR01764">
    <property type="entry name" value="excise"/>
    <property type="match status" value="1"/>
</dbReference>